<dbReference type="AlphaFoldDB" id="A0A8X6TGZ0"/>
<keyword evidence="2" id="KW-1185">Reference proteome</keyword>
<name>A0A8X6TGZ0_NEPPI</name>
<proteinExistence type="predicted"/>
<accession>A0A8X6TGZ0</accession>
<organism evidence="1 2">
    <name type="scientific">Nephila pilipes</name>
    <name type="common">Giant wood spider</name>
    <name type="synonym">Nephila maculata</name>
    <dbReference type="NCBI Taxonomy" id="299642"/>
    <lineage>
        <taxon>Eukaryota</taxon>
        <taxon>Metazoa</taxon>
        <taxon>Ecdysozoa</taxon>
        <taxon>Arthropoda</taxon>
        <taxon>Chelicerata</taxon>
        <taxon>Arachnida</taxon>
        <taxon>Araneae</taxon>
        <taxon>Araneomorphae</taxon>
        <taxon>Entelegynae</taxon>
        <taxon>Araneoidea</taxon>
        <taxon>Nephilidae</taxon>
        <taxon>Nephila</taxon>
    </lineage>
</organism>
<dbReference type="OrthoDB" id="10545746at2759"/>
<gene>
    <name evidence="1" type="ORF">NPIL_667521</name>
</gene>
<dbReference type="Proteomes" id="UP000887013">
    <property type="component" value="Unassembled WGS sequence"/>
</dbReference>
<protein>
    <submittedName>
        <fullName evidence="1">Uncharacterized protein</fullName>
    </submittedName>
</protein>
<evidence type="ECO:0000313" key="1">
    <source>
        <dbReference type="EMBL" id="GFT07366.1"/>
    </source>
</evidence>
<comment type="caution">
    <text evidence="1">The sequence shown here is derived from an EMBL/GenBank/DDBJ whole genome shotgun (WGS) entry which is preliminary data.</text>
</comment>
<dbReference type="EMBL" id="BMAW01008188">
    <property type="protein sequence ID" value="GFT07366.1"/>
    <property type="molecule type" value="Genomic_DNA"/>
</dbReference>
<evidence type="ECO:0000313" key="2">
    <source>
        <dbReference type="Proteomes" id="UP000887013"/>
    </source>
</evidence>
<reference evidence="1" key="1">
    <citation type="submission" date="2020-08" db="EMBL/GenBank/DDBJ databases">
        <title>Multicomponent nature underlies the extraordinary mechanical properties of spider dragline silk.</title>
        <authorList>
            <person name="Kono N."/>
            <person name="Nakamura H."/>
            <person name="Mori M."/>
            <person name="Yoshida Y."/>
            <person name="Ohtoshi R."/>
            <person name="Malay A.D."/>
            <person name="Moran D.A.P."/>
            <person name="Tomita M."/>
            <person name="Numata K."/>
            <person name="Arakawa K."/>
        </authorList>
    </citation>
    <scope>NUCLEOTIDE SEQUENCE</scope>
</reference>
<sequence length="169" mass="19495">MGRTLREAPQKNLLYLFSLCPSEKDQRVFASDSSFRFAILRPDSKLNWSPRRRPPHFSLRGCRYTGEGRPGWFSPVDWQNTYAQPQWRLHLSALDDRRRYGPQTERRGVRAATVSFLVWKKRTGDSQVSCVPPELSSDPEECLRTQLESSDKWCGQGASRCQRKAAFGV</sequence>